<dbReference type="PATRIC" id="fig|1276246.3.peg.690"/>
<comment type="subcellular location">
    <subcellularLocation>
        <location evidence="1">Cell membrane</location>
        <topology evidence="1">Multi-pass membrane protein</topology>
    </subcellularLocation>
</comment>
<sequence>MKKISYSFPIMNRIFLNTFKSKTFIISTVLFFISFLIANIVISTSANSGNHFDSSMIIIYVFNFAILLIYFSILQMWYFAKFKIEDKKSGIFSLELRNNFSAQKIYWQRLIPIFLITTIIFIISNLIMLAIVALSQSVALSSMAANLFLGMFIILFINYLIGAILVLISNISSTLLLGIAGSLMMILLAFNFLWTMLTTIFSNLYDNGLAFNSAQYQIIYKTKELEQKYEDQFEQLITDFSKLKDYKIKDKWAGEAHNGFCSDSTSYSNEFCLKNGVSIFAFDYQNGAENQYLELLSVLNQEFLEGKNIETQTLESIWGKTYFDQNNQKTYNFEGEFNFNNLIKFINTTNNSFLIELSDVINKIVNNIFTLETYWHFSSQNGGNSGIMYLKNDSNTWIEANKDTINPAIRLYEMGLEFLINNRLNPERMYIYNFDEDSSNLTGAQYYKQNMTKLVYLNPFLAFQSVFFYDNLRSDSFIDQKLSYSSKMWIMPIFNLYDVQVKNNANTDYFKTLDQSSLISIAKEKQYFNPIFVYLILVFVIALIIFLSYIAFKKTIYWG</sequence>
<organism evidence="7 8">
    <name type="scientific">Spiroplasma culicicola AES-1</name>
    <dbReference type="NCBI Taxonomy" id="1276246"/>
    <lineage>
        <taxon>Bacteria</taxon>
        <taxon>Bacillati</taxon>
        <taxon>Mycoplasmatota</taxon>
        <taxon>Mollicutes</taxon>
        <taxon>Entomoplasmatales</taxon>
        <taxon>Spiroplasmataceae</taxon>
        <taxon>Spiroplasma</taxon>
    </lineage>
</organism>
<name>W6A7B2_9MOLU</name>
<keyword evidence="3 6" id="KW-0812">Transmembrane</keyword>
<feature type="transmembrane region" description="Helical" evidence="6">
    <location>
        <begin position="147"/>
        <end position="168"/>
    </location>
</feature>
<evidence type="ECO:0000256" key="6">
    <source>
        <dbReference type="SAM" id="Phobius"/>
    </source>
</evidence>
<dbReference type="InterPro" id="IPR036640">
    <property type="entry name" value="ABC1_TM_sf"/>
</dbReference>
<dbReference type="Proteomes" id="UP000019267">
    <property type="component" value="Chromosome"/>
</dbReference>
<dbReference type="KEGG" id="scq:SCULI_v1c06920"/>
<dbReference type="EMBL" id="CP006681">
    <property type="protein sequence ID" value="AHI53033.1"/>
    <property type="molecule type" value="Genomic_DNA"/>
</dbReference>
<dbReference type="AlphaFoldDB" id="W6A7B2"/>
<dbReference type="SUPFAM" id="SSF90123">
    <property type="entry name" value="ABC transporter transmembrane region"/>
    <property type="match status" value="1"/>
</dbReference>
<keyword evidence="4 6" id="KW-1133">Transmembrane helix</keyword>
<feature type="transmembrane region" description="Helical" evidence="6">
    <location>
        <begin position="110"/>
        <end position="135"/>
    </location>
</feature>
<dbReference type="GO" id="GO:0005524">
    <property type="term" value="F:ATP binding"/>
    <property type="evidence" value="ECO:0007669"/>
    <property type="project" value="InterPro"/>
</dbReference>
<feature type="transmembrane region" description="Helical" evidence="6">
    <location>
        <begin position="175"/>
        <end position="197"/>
    </location>
</feature>
<evidence type="ECO:0000256" key="2">
    <source>
        <dbReference type="ARBA" id="ARBA00005417"/>
    </source>
</evidence>
<proteinExistence type="inferred from homology"/>
<accession>W6A7B2</accession>
<dbReference type="GO" id="GO:0005886">
    <property type="term" value="C:plasma membrane"/>
    <property type="evidence" value="ECO:0007669"/>
    <property type="project" value="UniProtKB-SubCell"/>
</dbReference>
<evidence type="ECO:0000256" key="1">
    <source>
        <dbReference type="ARBA" id="ARBA00004651"/>
    </source>
</evidence>
<evidence type="ECO:0000256" key="4">
    <source>
        <dbReference type="ARBA" id="ARBA00022989"/>
    </source>
</evidence>
<keyword evidence="8" id="KW-1185">Reference proteome</keyword>
<feature type="transmembrane region" description="Helical" evidence="6">
    <location>
        <begin position="57"/>
        <end position="79"/>
    </location>
</feature>
<dbReference type="STRING" id="1276246.SCULI_v1c06920"/>
<dbReference type="RefSeq" id="WP_025363265.1">
    <property type="nucleotide sequence ID" value="NZ_CP006681.1"/>
</dbReference>
<evidence type="ECO:0000256" key="5">
    <source>
        <dbReference type="ARBA" id="ARBA00023136"/>
    </source>
</evidence>
<comment type="similarity">
    <text evidence="2">Belongs to the ABC transporter superfamily.</text>
</comment>
<gene>
    <name evidence="7" type="ORF">SCULI_v1c06920</name>
</gene>
<evidence type="ECO:0000313" key="7">
    <source>
        <dbReference type="EMBL" id="AHI53033.1"/>
    </source>
</evidence>
<dbReference type="HOGENOM" id="CLU_487372_0_0_14"/>
<keyword evidence="5 6" id="KW-0472">Membrane</keyword>
<evidence type="ECO:0000313" key="8">
    <source>
        <dbReference type="Proteomes" id="UP000019267"/>
    </source>
</evidence>
<evidence type="ECO:0008006" key="9">
    <source>
        <dbReference type="Google" id="ProtNLM"/>
    </source>
</evidence>
<protein>
    <recommendedName>
        <fullName evidence="9">ABC transporter permease</fullName>
    </recommendedName>
</protein>
<evidence type="ECO:0000256" key="3">
    <source>
        <dbReference type="ARBA" id="ARBA00022692"/>
    </source>
</evidence>
<feature type="transmembrane region" description="Helical" evidence="6">
    <location>
        <begin position="531"/>
        <end position="552"/>
    </location>
</feature>
<feature type="transmembrane region" description="Helical" evidence="6">
    <location>
        <begin position="21"/>
        <end position="42"/>
    </location>
</feature>
<reference evidence="7 8" key="1">
    <citation type="journal article" date="2014" name="Genome Biol. Evol.">
        <title>Molecular evolution of the substrate utilization strategies and putative virulence factors in mosquito-associated Spiroplasma species.</title>
        <authorList>
            <person name="Chang T.H."/>
            <person name="Lo W.S."/>
            <person name="Ku C."/>
            <person name="Chen L.L."/>
            <person name="Kuo C.H."/>
        </authorList>
    </citation>
    <scope>NUCLEOTIDE SEQUENCE [LARGE SCALE GENOMIC DNA]</scope>
    <source>
        <strain evidence="7">AES-1</strain>
    </source>
</reference>